<comment type="caution">
    <text evidence="3">The sequence shown here is derived from an EMBL/GenBank/DDBJ whole genome shotgun (WGS) entry which is preliminary data.</text>
</comment>
<name>A0AAJ0C5K2_9PEZI</name>
<keyword evidence="2" id="KW-1133">Transmembrane helix</keyword>
<organism evidence="3 4">
    <name type="scientific">Phialemonium atrogriseum</name>
    <dbReference type="NCBI Taxonomy" id="1093897"/>
    <lineage>
        <taxon>Eukaryota</taxon>
        <taxon>Fungi</taxon>
        <taxon>Dikarya</taxon>
        <taxon>Ascomycota</taxon>
        <taxon>Pezizomycotina</taxon>
        <taxon>Sordariomycetes</taxon>
        <taxon>Sordariomycetidae</taxon>
        <taxon>Cephalothecales</taxon>
        <taxon>Cephalothecaceae</taxon>
        <taxon>Phialemonium</taxon>
    </lineage>
</organism>
<evidence type="ECO:0000256" key="2">
    <source>
        <dbReference type="SAM" id="Phobius"/>
    </source>
</evidence>
<protein>
    <submittedName>
        <fullName evidence="3">Uncharacterized protein</fullName>
    </submittedName>
</protein>
<feature type="compositionally biased region" description="Polar residues" evidence="1">
    <location>
        <begin position="111"/>
        <end position="120"/>
    </location>
</feature>
<feature type="region of interest" description="Disordered" evidence="1">
    <location>
        <begin position="232"/>
        <end position="260"/>
    </location>
</feature>
<dbReference type="GeneID" id="85310873"/>
<reference evidence="3" key="1">
    <citation type="submission" date="2023-06" db="EMBL/GenBank/DDBJ databases">
        <title>Genome-scale phylogeny and comparative genomics of the fungal order Sordariales.</title>
        <authorList>
            <consortium name="Lawrence Berkeley National Laboratory"/>
            <person name="Hensen N."/>
            <person name="Bonometti L."/>
            <person name="Westerberg I."/>
            <person name="Brannstrom I.O."/>
            <person name="Guillou S."/>
            <person name="Cros-Aarteil S."/>
            <person name="Calhoun S."/>
            <person name="Haridas S."/>
            <person name="Kuo A."/>
            <person name="Mondo S."/>
            <person name="Pangilinan J."/>
            <person name="Riley R."/>
            <person name="Labutti K."/>
            <person name="Andreopoulos B."/>
            <person name="Lipzen A."/>
            <person name="Chen C."/>
            <person name="Yanf M."/>
            <person name="Daum C."/>
            <person name="Ng V."/>
            <person name="Clum A."/>
            <person name="Steindorff A."/>
            <person name="Ohm R."/>
            <person name="Martin F."/>
            <person name="Silar P."/>
            <person name="Natvig D."/>
            <person name="Lalanne C."/>
            <person name="Gautier V."/>
            <person name="Ament-Velasquez S.L."/>
            <person name="Kruys A."/>
            <person name="Hutchinson M.I."/>
            <person name="Powell A.J."/>
            <person name="Barry K."/>
            <person name="Miller A.N."/>
            <person name="Grigoriev I.V."/>
            <person name="Debuchy R."/>
            <person name="Gladieux P."/>
            <person name="Thoren M.H."/>
            <person name="Johannesson H."/>
        </authorList>
    </citation>
    <scope>NUCLEOTIDE SEQUENCE</scope>
    <source>
        <strain evidence="3">8032-3</strain>
    </source>
</reference>
<sequence length="364" mass="38550">MSTIVPTRLSTALASQSTASIDSNTLPMSIAGPSPATVDPSLTPEPQASGLGSNVPAPGESTKAATGVKAGIAMGTIAGLAVIVSLGFCMYKWRKRRRPERDAISAPPDDNSGTASRPWTTLTGTSWLVRRKPEGKSESKIIDDMIRAAYAAENGGPDYMGGPNGYLDEKNTVANGYFAPMGPGVPHGAGTPRIPELASFDLRTPTAAQAPRYSFLDRPPTVFPPVPLNVDVPRTGPGPDSNDLVSPETPSSTRSSGALGWFRRGGDAAARRAELEWRRQRNVEAAHAKLIGHQEGRGLDRTLQSRVPAAMTRAEAAASIAPTEATTSAGTESTWKSWRVEREEGAPPKVKNWLEKCMEKGGLK</sequence>
<evidence type="ECO:0000313" key="4">
    <source>
        <dbReference type="Proteomes" id="UP001244011"/>
    </source>
</evidence>
<keyword evidence="2" id="KW-0812">Transmembrane</keyword>
<evidence type="ECO:0000313" key="3">
    <source>
        <dbReference type="EMBL" id="KAK1768081.1"/>
    </source>
</evidence>
<dbReference type="EMBL" id="MU839006">
    <property type="protein sequence ID" value="KAK1768081.1"/>
    <property type="molecule type" value="Genomic_DNA"/>
</dbReference>
<keyword evidence="4" id="KW-1185">Reference proteome</keyword>
<keyword evidence="2" id="KW-0472">Membrane</keyword>
<feature type="region of interest" description="Disordered" evidence="1">
    <location>
        <begin position="23"/>
        <end position="59"/>
    </location>
</feature>
<proteinExistence type="predicted"/>
<evidence type="ECO:0000256" key="1">
    <source>
        <dbReference type="SAM" id="MobiDB-lite"/>
    </source>
</evidence>
<dbReference type="AlphaFoldDB" id="A0AAJ0C5K2"/>
<feature type="region of interest" description="Disordered" evidence="1">
    <location>
        <begin position="98"/>
        <end position="120"/>
    </location>
</feature>
<feature type="transmembrane region" description="Helical" evidence="2">
    <location>
        <begin position="70"/>
        <end position="91"/>
    </location>
</feature>
<accession>A0AAJ0C5K2</accession>
<dbReference type="RefSeq" id="XP_060284294.1">
    <property type="nucleotide sequence ID" value="XM_060427686.1"/>
</dbReference>
<gene>
    <name evidence="3" type="ORF">QBC33DRAFT_536197</name>
</gene>
<dbReference type="Proteomes" id="UP001244011">
    <property type="component" value="Unassembled WGS sequence"/>
</dbReference>